<name>Q2VNP8_METAI</name>
<dbReference type="GO" id="GO:0005524">
    <property type="term" value="F:ATP binding"/>
    <property type="evidence" value="ECO:0007669"/>
    <property type="project" value="InterPro"/>
</dbReference>
<accession>Q2VNP8</accession>
<reference evidence="1" key="1">
    <citation type="submission" date="2005-06" db="EMBL/GenBank/DDBJ databases">
        <title>First Genome Data from Uncultured Upland Soil Cluster a Methanotrophs Provide Further Evidence for a Close Phylogenetic Relationship to Methylocapsa acidiphila B2 and High-Affinity Methanotrophy Based on pMMO.</title>
        <authorList>
            <person name="Ricke P."/>
            <person name="Kube M."/>
            <person name="Nakagawa S."/>
            <person name="Erkel C."/>
            <person name="Reinhardt R."/>
            <person name="Liesack W."/>
        </authorList>
    </citation>
    <scope>NUCLEOTIDE SEQUENCE</scope>
</reference>
<sequence>MTEIAEAFIASCRDEIEAPKPGNVHIFAAGHGMTAQEFLRSAEVSAPAISDPSASVGQRILGAIEATWASVGTNTNLGIVLLCAPLAKAAQAGGALRPALKSVLAELTRADAAAAFRAILRASPAGLGDAPRHDVRDAPDVTLLEAMQAAADRDRIAFQYASNFIDVFETGLSALAAARGRGWKEPWPTVEVYLAFLAGFPDSHIARKKGPEIAAAVQSEAKDLRNRFVGFSNPSDALPELLSFDQRLKTARLNPGTSADLTVATVFADRLARILIYRPNDG</sequence>
<organism evidence="1">
    <name type="scientific">Methylocapsa acidiphila</name>
    <dbReference type="NCBI Taxonomy" id="133552"/>
    <lineage>
        <taxon>Bacteria</taxon>
        <taxon>Pseudomonadati</taxon>
        <taxon>Pseudomonadota</taxon>
        <taxon>Alphaproteobacteria</taxon>
        <taxon>Hyphomicrobiales</taxon>
        <taxon>Beijerinckiaceae</taxon>
        <taxon>Methylocapsa</taxon>
    </lineage>
</organism>
<dbReference type="Pfam" id="PF01874">
    <property type="entry name" value="CitG"/>
    <property type="match status" value="1"/>
</dbReference>
<dbReference type="Gene3D" id="1.10.4200.10">
    <property type="entry name" value="Triphosphoribosyl-dephospho-CoA protein"/>
    <property type="match status" value="1"/>
</dbReference>
<dbReference type="PANTHER" id="PTHR42280:SF1">
    <property type="entry name" value="CITG FAMILY PROTEIN"/>
    <property type="match status" value="1"/>
</dbReference>
<evidence type="ECO:0000313" key="1">
    <source>
        <dbReference type="EMBL" id="CAJ01584.1"/>
    </source>
</evidence>
<dbReference type="GO" id="GO:0046917">
    <property type="term" value="F:triphosphoribosyl-dephospho-CoA synthase activity"/>
    <property type="evidence" value="ECO:0007669"/>
    <property type="project" value="InterPro"/>
</dbReference>
<dbReference type="InterPro" id="IPR002736">
    <property type="entry name" value="CitG"/>
</dbReference>
<gene>
    <name evidence="1" type="ORF">orf6</name>
</gene>
<dbReference type="PANTHER" id="PTHR42280">
    <property type="entry name" value="CITG FAMILY PROTEIN"/>
    <property type="match status" value="1"/>
</dbReference>
<protein>
    <submittedName>
        <fullName evidence="1">Uncharacterized protein</fullName>
    </submittedName>
</protein>
<proteinExistence type="predicted"/>
<dbReference type="AlphaFoldDB" id="Q2VNP8"/>
<dbReference type="EMBL" id="CT005238">
    <property type="protein sequence ID" value="CAJ01584.1"/>
    <property type="molecule type" value="Genomic_DNA"/>
</dbReference>